<keyword evidence="9" id="KW-0812">Transmembrane</keyword>
<sequence>MRQYYLAMCFVTLFPLCSQAQSVQDKWQSLYQQSWQSADLSVSQQQLSRFPVELLKESARYPDFSHYSWPEIETVYKVSQTCRSEGSTAEHLKDAVEFELAMCRSQSLNPRWFTDRTLRHPAGGSFADRYLALQPDAEKAELLPFLTIGNVQHPLHYALSPLSGKGREALLNGYRAWMEKDRLWLSGEQGWKSIPAQTWQPLARKLNMTLSGPSCTLRYSNLCISEIPENILALRLFIAGLSLLTLLIATRGLHAKRRQSRERRFILQLLTHELRTPITSLGLTVEMFRHQFDHLPKSAQEAVWRLMSDHQRLAQLTENSKIYLSTQRSDQLMKQTAYVSDWLEHICQKYQLEYQLNQDRELTLPFYWLSICLDNLINNAKQHGQGKIQVNVILSRTLVIEVMDQGNFLSPMKRLIARTRLSTSGENMGIGLNIVEHLIKLMGGRLRIQRRPTRCTLELPL</sequence>
<evidence type="ECO:0000256" key="3">
    <source>
        <dbReference type="ARBA" id="ARBA00012438"/>
    </source>
</evidence>
<dbReference type="InterPro" id="IPR003594">
    <property type="entry name" value="HATPase_dom"/>
</dbReference>
<feature type="signal peptide" evidence="10">
    <location>
        <begin position="1"/>
        <end position="20"/>
    </location>
</feature>
<keyword evidence="13" id="KW-1185">Reference proteome</keyword>
<evidence type="ECO:0000256" key="1">
    <source>
        <dbReference type="ARBA" id="ARBA00000085"/>
    </source>
</evidence>
<dbReference type="EC" id="2.7.13.3" evidence="3"/>
<gene>
    <name evidence="12" type="ORF">JYA62_12325</name>
</gene>
<dbReference type="Gene3D" id="3.30.565.10">
    <property type="entry name" value="Histidine kinase-like ATPase, C-terminal domain"/>
    <property type="match status" value="1"/>
</dbReference>
<keyword evidence="10" id="KW-0732">Signal</keyword>
<dbReference type="CDD" id="cd00082">
    <property type="entry name" value="HisKA"/>
    <property type="match status" value="1"/>
</dbReference>
<dbReference type="Pfam" id="PF02518">
    <property type="entry name" value="HATPase_c"/>
    <property type="match status" value="1"/>
</dbReference>
<reference evidence="12 13" key="1">
    <citation type="submission" date="2021-02" db="EMBL/GenBank/DDBJ databases">
        <title>Draft Genome Sequences of 5 Vibrio neptunius Strains Isolated From of Bivalve Hatcheries.</title>
        <authorList>
            <person name="Galvis F."/>
            <person name="Barja J.L."/>
            <person name="Lemos M.L."/>
            <person name="Balado M."/>
        </authorList>
    </citation>
    <scope>NUCLEOTIDE SEQUENCE [LARGE SCALE GENOMIC DNA]</scope>
    <source>
        <strain evidence="12 13">PP-145.98</strain>
    </source>
</reference>
<dbReference type="Gene3D" id="1.10.287.130">
    <property type="match status" value="1"/>
</dbReference>
<protein>
    <recommendedName>
        <fullName evidence="3">histidine kinase</fullName>
        <ecNumber evidence="3">2.7.13.3</ecNumber>
    </recommendedName>
</protein>
<keyword evidence="9" id="KW-0472">Membrane</keyword>
<comment type="catalytic activity">
    <reaction evidence="1">
        <text>ATP + protein L-histidine = ADP + protein N-phospho-L-histidine.</text>
        <dbReference type="EC" id="2.7.13.3"/>
    </reaction>
</comment>
<keyword evidence="4" id="KW-1003">Cell membrane</keyword>
<organism evidence="12 13">
    <name type="scientific">Vibrio neptunius</name>
    <dbReference type="NCBI Taxonomy" id="170651"/>
    <lineage>
        <taxon>Bacteria</taxon>
        <taxon>Pseudomonadati</taxon>
        <taxon>Pseudomonadota</taxon>
        <taxon>Gammaproteobacteria</taxon>
        <taxon>Vibrionales</taxon>
        <taxon>Vibrionaceae</taxon>
        <taxon>Vibrio</taxon>
    </lineage>
</organism>
<evidence type="ECO:0000313" key="13">
    <source>
        <dbReference type="Proteomes" id="UP000779070"/>
    </source>
</evidence>
<comment type="subcellular location">
    <subcellularLocation>
        <location evidence="2">Cell membrane</location>
        <topology evidence="2">Multi-pass membrane protein</topology>
    </subcellularLocation>
</comment>
<feature type="transmembrane region" description="Helical" evidence="9">
    <location>
        <begin position="232"/>
        <end position="254"/>
    </location>
</feature>
<evidence type="ECO:0000313" key="12">
    <source>
        <dbReference type="EMBL" id="MBN3578448.1"/>
    </source>
</evidence>
<comment type="caution">
    <text evidence="12">The sequence shown here is derived from an EMBL/GenBank/DDBJ whole genome shotgun (WGS) entry which is preliminary data.</text>
</comment>
<dbReference type="EMBL" id="JAFHLB010000014">
    <property type="protein sequence ID" value="MBN3578448.1"/>
    <property type="molecule type" value="Genomic_DNA"/>
</dbReference>
<dbReference type="PANTHER" id="PTHR44936:SF9">
    <property type="entry name" value="SENSOR PROTEIN CREC"/>
    <property type="match status" value="1"/>
</dbReference>
<keyword evidence="9" id="KW-1133">Transmembrane helix</keyword>
<evidence type="ECO:0000256" key="2">
    <source>
        <dbReference type="ARBA" id="ARBA00004651"/>
    </source>
</evidence>
<keyword evidence="7" id="KW-0418">Kinase</keyword>
<evidence type="ECO:0000256" key="4">
    <source>
        <dbReference type="ARBA" id="ARBA00022475"/>
    </source>
</evidence>
<feature type="chain" id="PRO_5047211548" description="histidine kinase" evidence="10">
    <location>
        <begin position="21"/>
        <end position="461"/>
    </location>
</feature>
<dbReference type="InterPro" id="IPR005467">
    <property type="entry name" value="His_kinase_dom"/>
</dbReference>
<keyword evidence="8" id="KW-0902">Two-component regulatory system</keyword>
<evidence type="ECO:0000256" key="10">
    <source>
        <dbReference type="SAM" id="SignalP"/>
    </source>
</evidence>
<accession>A0ABS3A2A3</accession>
<feature type="domain" description="Histidine kinase" evidence="11">
    <location>
        <begin position="269"/>
        <end position="461"/>
    </location>
</feature>
<dbReference type="Proteomes" id="UP000779070">
    <property type="component" value="Unassembled WGS sequence"/>
</dbReference>
<dbReference type="Pfam" id="PF11884">
    <property type="entry name" value="DUF3404"/>
    <property type="match status" value="1"/>
</dbReference>
<dbReference type="InterPro" id="IPR036890">
    <property type="entry name" value="HATPase_C_sf"/>
</dbReference>
<dbReference type="PROSITE" id="PS50109">
    <property type="entry name" value="HIS_KIN"/>
    <property type="match status" value="1"/>
</dbReference>
<evidence type="ECO:0000256" key="8">
    <source>
        <dbReference type="ARBA" id="ARBA00023012"/>
    </source>
</evidence>
<dbReference type="InterPro" id="IPR050980">
    <property type="entry name" value="2C_sensor_his_kinase"/>
</dbReference>
<dbReference type="RefSeq" id="WP_206370112.1">
    <property type="nucleotide sequence ID" value="NZ_CAWPTM010000051.1"/>
</dbReference>
<dbReference type="InterPro" id="IPR003661">
    <property type="entry name" value="HisK_dim/P_dom"/>
</dbReference>
<proteinExistence type="predicted"/>
<dbReference type="SMART" id="SM00387">
    <property type="entry name" value="HATPase_c"/>
    <property type="match status" value="1"/>
</dbReference>
<evidence type="ECO:0000259" key="11">
    <source>
        <dbReference type="PROSITE" id="PS50109"/>
    </source>
</evidence>
<keyword evidence="6" id="KW-0808">Transferase</keyword>
<evidence type="ECO:0000256" key="9">
    <source>
        <dbReference type="SAM" id="Phobius"/>
    </source>
</evidence>
<keyword evidence="5" id="KW-0597">Phosphoprotein</keyword>
<evidence type="ECO:0000256" key="7">
    <source>
        <dbReference type="ARBA" id="ARBA00022777"/>
    </source>
</evidence>
<dbReference type="InterPro" id="IPR036097">
    <property type="entry name" value="HisK_dim/P_sf"/>
</dbReference>
<name>A0ABS3A2A3_9VIBR</name>
<dbReference type="SUPFAM" id="SSF47384">
    <property type="entry name" value="Homodimeric domain of signal transducing histidine kinase"/>
    <property type="match status" value="1"/>
</dbReference>
<dbReference type="SUPFAM" id="SSF55874">
    <property type="entry name" value="ATPase domain of HSP90 chaperone/DNA topoisomerase II/histidine kinase"/>
    <property type="match status" value="1"/>
</dbReference>
<evidence type="ECO:0000256" key="5">
    <source>
        <dbReference type="ARBA" id="ARBA00022553"/>
    </source>
</evidence>
<dbReference type="PANTHER" id="PTHR44936">
    <property type="entry name" value="SENSOR PROTEIN CREC"/>
    <property type="match status" value="1"/>
</dbReference>
<dbReference type="InterPro" id="IPR021821">
    <property type="entry name" value="VxrA_SD"/>
</dbReference>
<evidence type="ECO:0000256" key="6">
    <source>
        <dbReference type="ARBA" id="ARBA00022679"/>
    </source>
</evidence>